<comment type="caution">
    <text evidence="1">The sequence shown here is derived from an EMBL/GenBank/DDBJ whole genome shotgun (WGS) entry which is preliminary data.</text>
</comment>
<protein>
    <submittedName>
        <fullName evidence="1">Uncharacterized protein</fullName>
    </submittedName>
</protein>
<evidence type="ECO:0000313" key="2">
    <source>
        <dbReference type="Proteomes" id="UP000319103"/>
    </source>
</evidence>
<dbReference type="Proteomes" id="UP000319103">
    <property type="component" value="Unassembled WGS sequence"/>
</dbReference>
<sequence length="59" mass="7030">MQPPELPYEPRRRGELIYDVLNQRTGAFMDRNRQLVYLRPERGGAEWEVDVKWLTKSAP</sequence>
<dbReference type="OrthoDB" id="3874146at2"/>
<dbReference type="EMBL" id="VIGB01000003">
    <property type="protein sequence ID" value="TQF03843.1"/>
    <property type="molecule type" value="Genomic_DNA"/>
</dbReference>
<gene>
    <name evidence="1" type="ORF">E6W39_18430</name>
</gene>
<dbReference type="AlphaFoldDB" id="A0A540W4D9"/>
<accession>A0A540W4D9</accession>
<organism evidence="1 2">
    <name type="scientific">Kitasatospora acidiphila</name>
    <dbReference type="NCBI Taxonomy" id="2567942"/>
    <lineage>
        <taxon>Bacteria</taxon>
        <taxon>Bacillati</taxon>
        <taxon>Actinomycetota</taxon>
        <taxon>Actinomycetes</taxon>
        <taxon>Kitasatosporales</taxon>
        <taxon>Streptomycetaceae</taxon>
        <taxon>Kitasatospora</taxon>
    </lineage>
</organism>
<evidence type="ECO:0000313" key="1">
    <source>
        <dbReference type="EMBL" id="TQF03843.1"/>
    </source>
</evidence>
<keyword evidence="2" id="KW-1185">Reference proteome</keyword>
<reference evidence="1 2" key="1">
    <citation type="submission" date="2019-06" db="EMBL/GenBank/DDBJ databases">
        <title>Description of Kitasatospora acidophila sp. nov. isolated from pine grove soil, and reclassification of Streptomyces novaecaesareae to Kitasatospora novaeceasareae comb. nov.</title>
        <authorList>
            <person name="Kim M.J."/>
        </authorList>
    </citation>
    <scope>NUCLEOTIDE SEQUENCE [LARGE SCALE GENOMIC DNA]</scope>
    <source>
        <strain evidence="1 2">MMS16-CNU292</strain>
    </source>
</reference>
<name>A0A540W4D9_9ACTN</name>
<proteinExistence type="predicted"/>
<dbReference type="RefSeq" id="WP_141634449.1">
    <property type="nucleotide sequence ID" value="NZ_VIGB01000003.1"/>
</dbReference>